<evidence type="ECO:0000313" key="3">
    <source>
        <dbReference type="Proteomes" id="UP000022835"/>
    </source>
</evidence>
<feature type="chain" id="PRO_5001623340" evidence="1">
    <location>
        <begin position="20"/>
        <end position="61"/>
    </location>
</feature>
<dbReference type="AlphaFoldDB" id="A0A064CDU1"/>
<name>A0A064CDU1_9MYCO</name>
<dbReference type="Proteomes" id="UP000022835">
    <property type="component" value="Unassembled WGS sequence"/>
</dbReference>
<accession>A0A064CDU1</accession>
<proteinExistence type="predicted"/>
<evidence type="ECO:0000256" key="1">
    <source>
        <dbReference type="SAM" id="SignalP"/>
    </source>
</evidence>
<protein>
    <submittedName>
        <fullName evidence="2">Uncharacterized protein</fullName>
    </submittedName>
</protein>
<comment type="caution">
    <text evidence="2">The sequence shown here is derived from an EMBL/GenBank/DDBJ whole genome shotgun (WGS) entry which is preliminary data.</text>
</comment>
<gene>
    <name evidence="2" type="ORF">Y900_030100</name>
</gene>
<reference evidence="2" key="1">
    <citation type="submission" date="2014-05" db="EMBL/GenBank/DDBJ databases">
        <title>Genome sequence of Mycobacterium aromaticivorans strain JS19b1T (= DSM 45407T).</title>
        <authorList>
            <person name="Kwak Y."/>
            <person name="Park G.-S."/>
            <person name="Li Q.X."/>
            <person name="Lee S.-E."/>
            <person name="Shin J.-H."/>
        </authorList>
    </citation>
    <scope>NUCLEOTIDE SEQUENCE [LARGE SCALE GENOMIC DNA]</scope>
    <source>
        <strain evidence="2">JS19b1</strain>
    </source>
</reference>
<sequence length="61" mass="6454">MFAYCLFSLATGMPMGARAVRVGATAELVPPRHSPAAKSAMNSTDMPLNASRAMVWTSPLN</sequence>
<feature type="signal peptide" evidence="1">
    <location>
        <begin position="1"/>
        <end position="19"/>
    </location>
</feature>
<dbReference type="STRING" id="1440774.Y900_030100"/>
<evidence type="ECO:0000313" key="2">
    <source>
        <dbReference type="EMBL" id="KDE96888.1"/>
    </source>
</evidence>
<organism evidence="2 3">
    <name type="scientific">Mycolicibacterium aromaticivorans JS19b1 = JCM 16368</name>
    <dbReference type="NCBI Taxonomy" id="1440774"/>
    <lineage>
        <taxon>Bacteria</taxon>
        <taxon>Bacillati</taxon>
        <taxon>Actinomycetota</taxon>
        <taxon>Actinomycetes</taxon>
        <taxon>Mycobacteriales</taxon>
        <taxon>Mycobacteriaceae</taxon>
        <taxon>Mycolicibacterium</taxon>
    </lineage>
</organism>
<keyword evidence="3" id="KW-1185">Reference proteome</keyword>
<keyword evidence="1" id="KW-0732">Signal</keyword>
<dbReference type="EMBL" id="JALN02000003">
    <property type="protein sequence ID" value="KDE96888.1"/>
    <property type="molecule type" value="Genomic_DNA"/>
</dbReference>